<comment type="caution">
    <text evidence="1">The sequence shown here is derived from an EMBL/GenBank/DDBJ whole genome shotgun (WGS) entry which is preliminary data.</text>
</comment>
<proteinExistence type="predicted"/>
<protein>
    <submittedName>
        <fullName evidence="1">Uncharacterized protein</fullName>
    </submittedName>
</protein>
<reference evidence="1" key="2">
    <citation type="journal article" date="2021" name="Genome Biol. Evol.">
        <title>Developing a high-quality reference genome for a parasitic bivalve with doubly uniparental inheritance (Bivalvia: Unionida).</title>
        <authorList>
            <person name="Smith C.H."/>
        </authorList>
    </citation>
    <scope>NUCLEOTIDE SEQUENCE</scope>
    <source>
        <strain evidence="1">CHS0354</strain>
        <tissue evidence="1">Mantle</tissue>
    </source>
</reference>
<gene>
    <name evidence="1" type="ORF">CHS0354_036701</name>
</gene>
<reference evidence="1" key="3">
    <citation type="submission" date="2023-05" db="EMBL/GenBank/DDBJ databases">
        <authorList>
            <person name="Smith C.H."/>
        </authorList>
    </citation>
    <scope>NUCLEOTIDE SEQUENCE</scope>
    <source>
        <strain evidence="1">CHS0354</strain>
        <tissue evidence="1">Mantle</tissue>
    </source>
</reference>
<evidence type="ECO:0000313" key="1">
    <source>
        <dbReference type="EMBL" id="KAK3588318.1"/>
    </source>
</evidence>
<name>A0AAE0SAV2_9BIVA</name>
<dbReference type="Proteomes" id="UP001195483">
    <property type="component" value="Unassembled WGS sequence"/>
</dbReference>
<keyword evidence="2" id="KW-1185">Reference proteome</keyword>
<reference evidence="1" key="1">
    <citation type="journal article" date="2021" name="Genome Biol. Evol.">
        <title>A High-Quality Reference Genome for a Parasitic Bivalve with Doubly Uniparental Inheritance (Bivalvia: Unionida).</title>
        <authorList>
            <person name="Smith C.H."/>
        </authorList>
    </citation>
    <scope>NUCLEOTIDE SEQUENCE</scope>
    <source>
        <strain evidence="1">CHS0354</strain>
    </source>
</reference>
<accession>A0AAE0SAV2</accession>
<dbReference type="AlphaFoldDB" id="A0AAE0SAV2"/>
<dbReference type="EMBL" id="JAEAOA010002147">
    <property type="protein sequence ID" value="KAK3588318.1"/>
    <property type="molecule type" value="Genomic_DNA"/>
</dbReference>
<sequence>MAYSFLGPESPRPFSVISESYQHKFILPKFPDIDMYCFGEEYENKLFEFIHKYLDLETMDRLCYVGDVKGSIADKLKERFCLIEPILTIIPGHYSYVETDTQKMLSIRIAHVGAEEYFRSQALLKPEKRQIFDKIILKDAIRYFQNPTELYENMMKCMSKDSRLLIVHRPSNVNTLPIFRNAKQRLENNETPYTDIIKDLHTCNLDVQWEIEALPVLMPKRKWFSMLRGKFPPQIEIMSDSEIVSGVRELTEGILKYEGEMVEFTDRLLFITVTPTRTKSGMAKVKRFSAPDYESYQAANLKYSMAVTPELRQYVVTPGREAKKESGGFPWG</sequence>
<evidence type="ECO:0000313" key="2">
    <source>
        <dbReference type="Proteomes" id="UP001195483"/>
    </source>
</evidence>
<organism evidence="1 2">
    <name type="scientific">Potamilus streckersoni</name>
    <dbReference type="NCBI Taxonomy" id="2493646"/>
    <lineage>
        <taxon>Eukaryota</taxon>
        <taxon>Metazoa</taxon>
        <taxon>Spiralia</taxon>
        <taxon>Lophotrochozoa</taxon>
        <taxon>Mollusca</taxon>
        <taxon>Bivalvia</taxon>
        <taxon>Autobranchia</taxon>
        <taxon>Heteroconchia</taxon>
        <taxon>Palaeoheterodonta</taxon>
        <taxon>Unionida</taxon>
        <taxon>Unionoidea</taxon>
        <taxon>Unionidae</taxon>
        <taxon>Ambleminae</taxon>
        <taxon>Lampsilini</taxon>
        <taxon>Potamilus</taxon>
    </lineage>
</organism>